<dbReference type="Proteomes" id="UP000599578">
    <property type="component" value="Unassembled WGS sequence"/>
</dbReference>
<dbReference type="GO" id="GO:0005524">
    <property type="term" value="F:ATP binding"/>
    <property type="evidence" value="ECO:0007669"/>
    <property type="project" value="InterPro"/>
</dbReference>
<dbReference type="GO" id="GO:0006260">
    <property type="term" value="P:DNA replication"/>
    <property type="evidence" value="ECO:0007669"/>
    <property type="project" value="TreeGrafter"/>
</dbReference>
<protein>
    <recommendedName>
        <fullName evidence="1">AAA+ ATPase domain-containing protein</fullName>
    </recommendedName>
</protein>
<evidence type="ECO:0000313" key="3">
    <source>
        <dbReference type="Proteomes" id="UP000599578"/>
    </source>
</evidence>
<keyword evidence="3" id="KW-1185">Reference proteome</keyword>
<proteinExistence type="predicted"/>
<gene>
    <name evidence="2" type="ORF">GCM10011348_46130</name>
</gene>
<dbReference type="Gene3D" id="3.40.50.300">
    <property type="entry name" value="P-loop containing nucleotide triphosphate hydrolases"/>
    <property type="match status" value="1"/>
</dbReference>
<dbReference type="InterPro" id="IPR003593">
    <property type="entry name" value="AAA+_ATPase"/>
</dbReference>
<dbReference type="Pfam" id="PF01695">
    <property type="entry name" value="IstB_IS21"/>
    <property type="match status" value="1"/>
</dbReference>
<dbReference type="AlphaFoldDB" id="A0A918DYL5"/>
<dbReference type="InterPro" id="IPR002611">
    <property type="entry name" value="IstB_ATP-bd"/>
</dbReference>
<dbReference type="SUPFAM" id="SSF52540">
    <property type="entry name" value="P-loop containing nucleoside triphosphate hydrolases"/>
    <property type="match status" value="1"/>
</dbReference>
<dbReference type="EMBL" id="BMLT01000021">
    <property type="protein sequence ID" value="GGO89121.1"/>
    <property type="molecule type" value="Genomic_DNA"/>
</dbReference>
<organism evidence="2 3">
    <name type="scientific">Marinobacterium nitratireducens</name>
    <dbReference type="NCBI Taxonomy" id="518897"/>
    <lineage>
        <taxon>Bacteria</taxon>
        <taxon>Pseudomonadati</taxon>
        <taxon>Pseudomonadota</taxon>
        <taxon>Gammaproteobacteria</taxon>
        <taxon>Oceanospirillales</taxon>
        <taxon>Oceanospirillaceae</taxon>
        <taxon>Marinobacterium</taxon>
    </lineage>
</organism>
<sequence>MFDTVRTEPRHCEKHDLDWTLEVTKFCGREIENNCPQCQAEIDRERDERDRDAREQEFRRNRIEHERRMLERRLSASEIPAKYQTRTFANYRAKDEGQVRALTACQRFADNFHEFQRTGAGLIMTGRPGTGKTHLACAIANQLIGQGHTAVFITVSKMIRKIRETYRRDSEHTEQQVIDSLRDVDLLIIDEVGIQRGTESEEHLLFEVLNERNSVFAPTVLLSNLTATEIKAFIGERAMDRLREGGGKLVVFDWDSYRGQVVDDDGLPCADQVKAPASPRPLPSSD</sequence>
<dbReference type="RefSeq" id="WP_188863004.1">
    <property type="nucleotide sequence ID" value="NZ_BMLT01000021.1"/>
</dbReference>
<name>A0A918DYL5_9GAMM</name>
<dbReference type="InterPro" id="IPR027417">
    <property type="entry name" value="P-loop_NTPase"/>
</dbReference>
<dbReference type="CDD" id="cd00009">
    <property type="entry name" value="AAA"/>
    <property type="match status" value="1"/>
</dbReference>
<dbReference type="PANTHER" id="PTHR30050">
    <property type="entry name" value="CHROMOSOMAL REPLICATION INITIATOR PROTEIN DNAA"/>
    <property type="match status" value="1"/>
</dbReference>
<evidence type="ECO:0000259" key="1">
    <source>
        <dbReference type="SMART" id="SM00382"/>
    </source>
</evidence>
<dbReference type="SMART" id="SM00382">
    <property type="entry name" value="AAA"/>
    <property type="match status" value="1"/>
</dbReference>
<feature type="domain" description="AAA+ ATPase" evidence="1">
    <location>
        <begin position="118"/>
        <end position="248"/>
    </location>
</feature>
<reference evidence="2 3" key="1">
    <citation type="journal article" date="2014" name="Int. J. Syst. Evol. Microbiol.">
        <title>Complete genome sequence of Corynebacterium casei LMG S-19264T (=DSM 44701T), isolated from a smear-ripened cheese.</title>
        <authorList>
            <consortium name="US DOE Joint Genome Institute (JGI-PGF)"/>
            <person name="Walter F."/>
            <person name="Albersmeier A."/>
            <person name="Kalinowski J."/>
            <person name="Ruckert C."/>
        </authorList>
    </citation>
    <scope>NUCLEOTIDE SEQUENCE [LARGE SCALE GENOMIC DNA]</scope>
    <source>
        <strain evidence="2 3">CGMCC 1.7286</strain>
    </source>
</reference>
<evidence type="ECO:0000313" key="2">
    <source>
        <dbReference type="EMBL" id="GGO89121.1"/>
    </source>
</evidence>
<comment type="caution">
    <text evidence="2">The sequence shown here is derived from an EMBL/GenBank/DDBJ whole genome shotgun (WGS) entry which is preliminary data.</text>
</comment>
<dbReference type="PANTHER" id="PTHR30050:SF4">
    <property type="entry name" value="ATP-BINDING PROTEIN RV3427C IN INSERTION SEQUENCE-RELATED"/>
    <property type="match status" value="1"/>
</dbReference>
<accession>A0A918DYL5</accession>